<evidence type="ECO:0000256" key="1">
    <source>
        <dbReference type="ARBA" id="ARBA00004370"/>
    </source>
</evidence>
<dbReference type="Pfam" id="PF01094">
    <property type="entry name" value="ANF_receptor"/>
    <property type="match status" value="1"/>
</dbReference>
<sequence length="170" mass="19174">MTASLWSWLFLHARKAEMLNDETLWIVTDRLTSLLDPVGHRVIESMMQTRVFLVHMTASLGSQIFLRARKAGMLNDETVWIVTDSCNPKFLTRNPSSFDFASRVQALHGSTSVSRRILHRSTVQASTIRFAVLLDPATSNPRDRYPVNVERSASPFCSTLRPRTPATATL</sequence>
<dbReference type="Proteomes" id="UP000197138">
    <property type="component" value="Unassembled WGS sequence"/>
</dbReference>
<proteinExistence type="predicted"/>
<reference evidence="7" key="1">
    <citation type="journal article" date="2017" name="Plant J.">
        <title>The pomegranate (Punica granatum L.) genome and the genomics of punicalagin biosynthesis.</title>
        <authorList>
            <person name="Qin G."/>
            <person name="Xu C."/>
            <person name="Ming R."/>
            <person name="Tang H."/>
            <person name="Guyot R."/>
            <person name="Kramer E.M."/>
            <person name="Hu Y."/>
            <person name="Yi X."/>
            <person name="Qi Y."/>
            <person name="Xu X."/>
            <person name="Gao Z."/>
            <person name="Pan H."/>
            <person name="Jian J."/>
            <person name="Tian Y."/>
            <person name="Yue Z."/>
            <person name="Xu Y."/>
        </authorList>
    </citation>
    <scope>NUCLEOTIDE SEQUENCE [LARGE SCALE GENOMIC DNA]</scope>
    <source>
        <strain evidence="7">cv. Dabenzi</strain>
    </source>
</reference>
<evidence type="ECO:0000256" key="2">
    <source>
        <dbReference type="ARBA" id="ARBA00022692"/>
    </source>
</evidence>
<name>A0A218W0Q0_PUNGR</name>
<dbReference type="EMBL" id="MTKT01005556">
    <property type="protein sequence ID" value="OWM65880.1"/>
    <property type="molecule type" value="Genomic_DNA"/>
</dbReference>
<protein>
    <recommendedName>
        <fullName evidence="5">Receptor ligand binding region domain-containing protein</fullName>
    </recommendedName>
</protein>
<evidence type="ECO:0000313" key="7">
    <source>
        <dbReference type="Proteomes" id="UP000197138"/>
    </source>
</evidence>
<keyword evidence="3" id="KW-1133">Transmembrane helix</keyword>
<dbReference type="AlphaFoldDB" id="A0A218W0Q0"/>
<evidence type="ECO:0000313" key="6">
    <source>
        <dbReference type="EMBL" id="OWM65880.1"/>
    </source>
</evidence>
<keyword evidence="2" id="KW-0812">Transmembrane</keyword>
<dbReference type="PANTHER" id="PTHR34836">
    <property type="entry name" value="OS06G0188250 PROTEIN"/>
    <property type="match status" value="1"/>
</dbReference>
<evidence type="ECO:0000259" key="5">
    <source>
        <dbReference type="Pfam" id="PF01094"/>
    </source>
</evidence>
<dbReference type="PANTHER" id="PTHR34836:SF7">
    <property type="entry name" value="RECEPTOR LIGAND BINDING REGION DOMAIN-CONTAINING PROTEIN"/>
    <property type="match status" value="1"/>
</dbReference>
<dbReference type="SUPFAM" id="SSF53822">
    <property type="entry name" value="Periplasmic binding protein-like I"/>
    <property type="match status" value="1"/>
</dbReference>
<evidence type="ECO:0000256" key="4">
    <source>
        <dbReference type="ARBA" id="ARBA00023136"/>
    </source>
</evidence>
<feature type="domain" description="Receptor ligand binding region" evidence="5">
    <location>
        <begin position="45"/>
        <end position="101"/>
    </location>
</feature>
<dbReference type="InterPro" id="IPR015683">
    <property type="entry name" value="Ionotropic_Glu_rcpt"/>
</dbReference>
<keyword evidence="4" id="KW-0472">Membrane</keyword>
<evidence type="ECO:0000256" key="3">
    <source>
        <dbReference type="ARBA" id="ARBA00022989"/>
    </source>
</evidence>
<dbReference type="InterPro" id="IPR001828">
    <property type="entry name" value="ANF_lig-bd_rcpt"/>
</dbReference>
<dbReference type="GO" id="GO:0016020">
    <property type="term" value="C:membrane"/>
    <property type="evidence" value="ECO:0007669"/>
    <property type="project" value="UniProtKB-SubCell"/>
</dbReference>
<accession>A0A218W0Q0</accession>
<dbReference type="Gene3D" id="3.40.50.2300">
    <property type="match status" value="1"/>
</dbReference>
<comment type="subcellular location">
    <subcellularLocation>
        <location evidence="1">Membrane</location>
    </subcellularLocation>
</comment>
<comment type="caution">
    <text evidence="6">The sequence shown here is derived from an EMBL/GenBank/DDBJ whole genome shotgun (WGS) entry which is preliminary data.</text>
</comment>
<dbReference type="InterPro" id="IPR028082">
    <property type="entry name" value="Peripla_BP_I"/>
</dbReference>
<gene>
    <name evidence="6" type="ORF">CDL15_Pgr015305</name>
</gene>
<organism evidence="6 7">
    <name type="scientific">Punica granatum</name>
    <name type="common">Pomegranate</name>
    <dbReference type="NCBI Taxonomy" id="22663"/>
    <lineage>
        <taxon>Eukaryota</taxon>
        <taxon>Viridiplantae</taxon>
        <taxon>Streptophyta</taxon>
        <taxon>Embryophyta</taxon>
        <taxon>Tracheophyta</taxon>
        <taxon>Spermatophyta</taxon>
        <taxon>Magnoliopsida</taxon>
        <taxon>eudicotyledons</taxon>
        <taxon>Gunneridae</taxon>
        <taxon>Pentapetalae</taxon>
        <taxon>rosids</taxon>
        <taxon>malvids</taxon>
        <taxon>Myrtales</taxon>
        <taxon>Lythraceae</taxon>
        <taxon>Punica</taxon>
    </lineage>
</organism>